<evidence type="ECO:0000256" key="6">
    <source>
        <dbReference type="SAM" id="Phobius"/>
    </source>
</evidence>
<dbReference type="PANTHER" id="PTHR43461">
    <property type="entry name" value="TRANSMEMBRANE PROTEIN 256"/>
    <property type="match status" value="1"/>
</dbReference>
<evidence type="ECO:0000313" key="7">
    <source>
        <dbReference type="EMBL" id="GHF22756.1"/>
    </source>
</evidence>
<feature type="transmembrane region" description="Helical" evidence="6">
    <location>
        <begin position="100"/>
        <end position="123"/>
    </location>
</feature>
<reference evidence="7" key="2">
    <citation type="submission" date="2020-09" db="EMBL/GenBank/DDBJ databases">
        <authorList>
            <person name="Sun Q."/>
            <person name="Kim S."/>
        </authorList>
    </citation>
    <scope>NUCLEOTIDE SEQUENCE</scope>
    <source>
        <strain evidence="7">KCTC 42590</strain>
    </source>
</reference>
<reference evidence="7" key="1">
    <citation type="journal article" date="2014" name="Int. J. Syst. Evol. Microbiol.">
        <title>Complete genome sequence of Corynebacterium casei LMG S-19264T (=DSM 44701T), isolated from a smear-ripened cheese.</title>
        <authorList>
            <consortium name="US DOE Joint Genome Institute (JGI-PGF)"/>
            <person name="Walter F."/>
            <person name="Albersmeier A."/>
            <person name="Kalinowski J."/>
            <person name="Ruckert C."/>
        </authorList>
    </citation>
    <scope>NUCLEOTIDE SEQUENCE</scope>
    <source>
        <strain evidence="7">KCTC 42590</strain>
    </source>
</reference>
<keyword evidence="4 6" id="KW-1133">Transmembrane helix</keyword>
<feature type="transmembrane region" description="Helical" evidence="6">
    <location>
        <begin position="5"/>
        <end position="27"/>
    </location>
</feature>
<comment type="subcellular location">
    <subcellularLocation>
        <location evidence="1">Membrane</location>
        <topology evidence="1">Multi-pass membrane protein</topology>
    </subcellularLocation>
</comment>
<dbReference type="RefSeq" id="WP_191251840.1">
    <property type="nucleotide sequence ID" value="NZ_BNCI01000002.1"/>
</dbReference>
<dbReference type="InterPro" id="IPR006696">
    <property type="entry name" value="DUF423"/>
</dbReference>
<proteinExistence type="inferred from homology"/>
<dbReference type="PANTHER" id="PTHR43461:SF1">
    <property type="entry name" value="TRANSMEMBRANE PROTEIN 256"/>
    <property type="match status" value="1"/>
</dbReference>
<evidence type="ECO:0000256" key="5">
    <source>
        <dbReference type="ARBA" id="ARBA00023136"/>
    </source>
</evidence>
<comment type="similarity">
    <text evidence="2">Belongs to the UPF0382 family.</text>
</comment>
<keyword evidence="3 6" id="KW-0812">Transmembrane</keyword>
<evidence type="ECO:0000256" key="2">
    <source>
        <dbReference type="ARBA" id="ARBA00009694"/>
    </source>
</evidence>
<dbReference type="GO" id="GO:0005886">
    <property type="term" value="C:plasma membrane"/>
    <property type="evidence" value="ECO:0007669"/>
    <property type="project" value="TreeGrafter"/>
</dbReference>
<dbReference type="AlphaFoldDB" id="A0A919E7Y5"/>
<keyword evidence="5 6" id="KW-0472">Membrane</keyword>
<evidence type="ECO:0000256" key="4">
    <source>
        <dbReference type="ARBA" id="ARBA00022989"/>
    </source>
</evidence>
<keyword evidence="8" id="KW-1185">Reference proteome</keyword>
<dbReference type="Pfam" id="PF04241">
    <property type="entry name" value="DUF423"/>
    <property type="match status" value="1"/>
</dbReference>
<accession>A0A919E7Y5</accession>
<sequence length="132" mass="13932">MRSSYWVIVSGLNGFIATLLAALGSHGLKSRLGADGLEIYSLGTQFHLLHAVMILGAALLVRHGARAGGWAAVFFLLGILGFSVSLYYRALMGAGSLGIFHWITPLGGICLMIGWAFIAYAGLQIKTPAKAP</sequence>
<evidence type="ECO:0000256" key="1">
    <source>
        <dbReference type="ARBA" id="ARBA00004141"/>
    </source>
</evidence>
<feature type="transmembrane region" description="Helical" evidence="6">
    <location>
        <begin position="39"/>
        <end position="61"/>
    </location>
</feature>
<name>A0A919E7Y5_9PROT</name>
<evidence type="ECO:0000313" key="8">
    <source>
        <dbReference type="Proteomes" id="UP000630923"/>
    </source>
</evidence>
<protein>
    <submittedName>
        <fullName evidence="7">Membrane protein</fullName>
    </submittedName>
</protein>
<dbReference type="Proteomes" id="UP000630923">
    <property type="component" value="Unassembled WGS sequence"/>
</dbReference>
<comment type="caution">
    <text evidence="7">The sequence shown here is derived from an EMBL/GenBank/DDBJ whole genome shotgun (WGS) entry which is preliminary data.</text>
</comment>
<gene>
    <name evidence="7" type="ORF">GCM10017044_16400</name>
</gene>
<feature type="transmembrane region" description="Helical" evidence="6">
    <location>
        <begin position="68"/>
        <end position="88"/>
    </location>
</feature>
<organism evidence="7 8">
    <name type="scientific">Kordiimonas sediminis</name>
    <dbReference type="NCBI Taxonomy" id="1735581"/>
    <lineage>
        <taxon>Bacteria</taxon>
        <taxon>Pseudomonadati</taxon>
        <taxon>Pseudomonadota</taxon>
        <taxon>Alphaproteobacteria</taxon>
        <taxon>Kordiimonadales</taxon>
        <taxon>Kordiimonadaceae</taxon>
        <taxon>Kordiimonas</taxon>
    </lineage>
</organism>
<evidence type="ECO:0000256" key="3">
    <source>
        <dbReference type="ARBA" id="ARBA00022692"/>
    </source>
</evidence>
<dbReference type="EMBL" id="BNCI01000002">
    <property type="protein sequence ID" value="GHF22756.1"/>
    <property type="molecule type" value="Genomic_DNA"/>
</dbReference>